<accession>A0A162T972</accession>
<dbReference type="OrthoDB" id="2430203at2759"/>
<dbReference type="AlphaFoldDB" id="A0A162T972"/>
<proteinExistence type="predicted"/>
<reference evidence="4" key="1">
    <citation type="submission" date="2015-06" db="EMBL/GenBank/DDBJ databases">
        <title>Expansion of signal transduction pathways in fungi by whole-genome duplication.</title>
        <authorList>
            <consortium name="DOE Joint Genome Institute"/>
            <person name="Corrochano L.M."/>
            <person name="Kuo A."/>
            <person name="Marcet-Houben M."/>
            <person name="Polaino S."/>
            <person name="Salamov A."/>
            <person name="Villalobos J.M."/>
            <person name="Alvarez M.I."/>
            <person name="Avalos J."/>
            <person name="Benito E.P."/>
            <person name="Benoit I."/>
            <person name="Burger G."/>
            <person name="Camino L.P."/>
            <person name="Canovas D."/>
            <person name="Cerda-Olmedo E."/>
            <person name="Cheng J.-F."/>
            <person name="Dominguez A."/>
            <person name="Elias M."/>
            <person name="Eslava A.P."/>
            <person name="Glaser F."/>
            <person name="Grimwood J."/>
            <person name="Gutierrez G."/>
            <person name="Heitman J."/>
            <person name="Henrissat B."/>
            <person name="Iturriaga E.A."/>
            <person name="Lang B.F."/>
            <person name="Lavin J.L."/>
            <person name="Lee S."/>
            <person name="Li W."/>
            <person name="Lindquist E."/>
            <person name="Lopez-Garcia S."/>
            <person name="Luque E.M."/>
            <person name="Marcos A.T."/>
            <person name="Martin J."/>
            <person name="McCluskey K."/>
            <person name="Medina H.R."/>
            <person name="Miralles-Duran A."/>
            <person name="Miyazaki A."/>
            <person name="Munoz-Torres E."/>
            <person name="Oguiza J.A."/>
            <person name="Ohm R."/>
            <person name="Olmedo M."/>
            <person name="Orejas M."/>
            <person name="Ortiz-Castellanos L."/>
            <person name="Pisabarro A.G."/>
            <person name="Rodriguez-Romero J."/>
            <person name="Ruiz-Herrera J."/>
            <person name="Ruiz-Vazquez R."/>
            <person name="Sanz C."/>
            <person name="Schackwitz W."/>
            <person name="Schmutz J."/>
            <person name="Shahriari M."/>
            <person name="Shelest E."/>
            <person name="Silva-Franco F."/>
            <person name="Soanes D."/>
            <person name="Syed K."/>
            <person name="Tagua V.G."/>
            <person name="Talbot N.J."/>
            <person name="Thon M."/>
            <person name="De vries R.P."/>
            <person name="Wiebenga A."/>
            <person name="Yadav J.S."/>
            <person name="Braun E.L."/>
            <person name="Baker S."/>
            <person name="Garre V."/>
            <person name="Horwitz B."/>
            <person name="Torres-Martinez S."/>
            <person name="Idnurm A."/>
            <person name="Herrera-Estrella A."/>
            <person name="Gabaldon T."/>
            <person name="Grigoriev I.V."/>
        </authorList>
    </citation>
    <scope>NUCLEOTIDE SEQUENCE [LARGE SCALE GENOMIC DNA]</scope>
    <source>
        <strain evidence="4">NRRL 1555(-)</strain>
    </source>
</reference>
<dbReference type="InParanoid" id="A0A162T972"/>
<organism evidence="3 4">
    <name type="scientific">Phycomyces blakesleeanus (strain ATCC 8743b / DSM 1359 / FGSC 10004 / NBRC 33097 / NRRL 1555)</name>
    <dbReference type="NCBI Taxonomy" id="763407"/>
    <lineage>
        <taxon>Eukaryota</taxon>
        <taxon>Fungi</taxon>
        <taxon>Fungi incertae sedis</taxon>
        <taxon>Mucoromycota</taxon>
        <taxon>Mucoromycotina</taxon>
        <taxon>Mucoromycetes</taxon>
        <taxon>Mucorales</taxon>
        <taxon>Phycomycetaceae</taxon>
        <taxon>Phycomyces</taxon>
    </lineage>
</organism>
<dbReference type="STRING" id="763407.A0A162T972"/>
<gene>
    <name evidence="3" type="ORF">PHYBLDRAFT_70335</name>
</gene>
<dbReference type="GeneID" id="29003166"/>
<dbReference type="InterPro" id="IPR007527">
    <property type="entry name" value="Znf_SWIM"/>
</dbReference>
<sequence length="171" mass="20129">MVAMCSILGRTETFHINNLIESYHNQQKTFYLECARSLQVDRLIYLLAKVLTLDYRQENVKTLYRFQSVCLTRQEEQKRQNMYMLDSDTTMDMVEKLSDTAFTCRSFTVDLVVYNIELQNDFLQSCTCSDTSKLCKHIFLVNYMLDIFYSLCHSLFFSSSAVHEKPLKSQN</sequence>
<evidence type="ECO:0000313" key="3">
    <source>
        <dbReference type="EMBL" id="OAD66982.1"/>
    </source>
</evidence>
<dbReference type="EMBL" id="KV441026">
    <property type="protein sequence ID" value="OAD66982.1"/>
    <property type="molecule type" value="Genomic_DNA"/>
</dbReference>
<evidence type="ECO:0000256" key="1">
    <source>
        <dbReference type="PROSITE-ProRule" id="PRU00325"/>
    </source>
</evidence>
<keyword evidence="1" id="KW-0479">Metal-binding</keyword>
<keyword evidence="1" id="KW-0863">Zinc-finger</keyword>
<dbReference type="RefSeq" id="XP_018285022.1">
    <property type="nucleotide sequence ID" value="XM_018442260.1"/>
</dbReference>
<dbReference type="PROSITE" id="PS50966">
    <property type="entry name" value="ZF_SWIM"/>
    <property type="match status" value="1"/>
</dbReference>
<dbReference type="GO" id="GO:0008270">
    <property type="term" value="F:zinc ion binding"/>
    <property type="evidence" value="ECO:0007669"/>
    <property type="project" value="UniProtKB-KW"/>
</dbReference>
<keyword evidence="4" id="KW-1185">Reference proteome</keyword>
<dbReference type="Proteomes" id="UP000077315">
    <property type="component" value="Unassembled WGS sequence"/>
</dbReference>
<keyword evidence="1" id="KW-0862">Zinc</keyword>
<evidence type="ECO:0000313" key="4">
    <source>
        <dbReference type="Proteomes" id="UP000077315"/>
    </source>
</evidence>
<name>A0A162T972_PHYB8</name>
<dbReference type="VEuPathDB" id="FungiDB:PHYBLDRAFT_70335"/>
<evidence type="ECO:0000259" key="2">
    <source>
        <dbReference type="PROSITE" id="PS50966"/>
    </source>
</evidence>
<feature type="domain" description="SWIM-type" evidence="2">
    <location>
        <begin position="114"/>
        <end position="146"/>
    </location>
</feature>
<protein>
    <recommendedName>
        <fullName evidence="2">SWIM-type domain-containing protein</fullName>
    </recommendedName>
</protein>